<keyword evidence="3" id="KW-0732">Signal</keyword>
<feature type="domain" description="Pili assembly chaperone N-terminal" evidence="6">
    <location>
        <begin position="35"/>
        <end position="166"/>
    </location>
</feature>
<evidence type="ECO:0000256" key="5">
    <source>
        <dbReference type="ARBA" id="ARBA00023186"/>
    </source>
</evidence>
<keyword evidence="4" id="KW-0574">Periplasm</keyword>
<accession>A0A377JYI2</accession>
<dbReference type="PANTHER" id="PTHR30251:SF1">
    <property type="entry name" value="FIMBRIAL CHAPARONE"/>
    <property type="match status" value="1"/>
</dbReference>
<dbReference type="Gene3D" id="2.60.40.10">
    <property type="entry name" value="Immunoglobulins"/>
    <property type="match status" value="2"/>
</dbReference>
<comment type="subcellular location">
    <subcellularLocation>
        <location evidence="1">Periplasm</location>
    </subcellularLocation>
</comment>
<sequence length="266" mass="30110">MYNQGMQMRQYRLWLAMIKVTIVLFLLIFPTAQAGLVIGGTRFAYPENKSSISVELKNTSDRDMLVKVAVSPDDARQLTGTVESLPSFSGTVFIATPPLFVLKPDKNTKIRINRVGGSLPADRESLFILNVAALPSLENSHPTKTDNQLQIAVRNRMKIFYRPSNLSEDPNMSYQKLRWVRKNEIVTVYNPGPRYVTLYNLHVDGKVMDGGMIAPFSHRQQSWCKSQGVCEITWQTLDIYNNVLPAWKVNMNPLQMDVLGSQVKTD</sequence>
<dbReference type="InterPro" id="IPR036316">
    <property type="entry name" value="Pili_assmbl_chap_C_dom_sf"/>
</dbReference>
<keyword evidence="5" id="KW-0143">Chaperone</keyword>
<gene>
    <name evidence="7" type="primary">fimC_2</name>
    <name evidence="7" type="ORF">NCTC9075_00557</name>
</gene>
<evidence type="ECO:0000256" key="1">
    <source>
        <dbReference type="ARBA" id="ARBA00004418"/>
    </source>
</evidence>
<dbReference type="EMBL" id="UGEM01000004">
    <property type="protein sequence ID" value="STP17148.1"/>
    <property type="molecule type" value="Genomic_DNA"/>
</dbReference>
<dbReference type="Pfam" id="PF00345">
    <property type="entry name" value="PapD_N"/>
    <property type="match status" value="1"/>
</dbReference>
<evidence type="ECO:0000259" key="6">
    <source>
        <dbReference type="Pfam" id="PF00345"/>
    </source>
</evidence>
<dbReference type="SUPFAM" id="SSF49354">
    <property type="entry name" value="PapD-like"/>
    <property type="match status" value="1"/>
</dbReference>
<dbReference type="AlphaFoldDB" id="A0A377JYI2"/>
<dbReference type="InterPro" id="IPR013783">
    <property type="entry name" value="Ig-like_fold"/>
</dbReference>
<organism evidence="7 8">
    <name type="scientific">Escherichia coli</name>
    <dbReference type="NCBI Taxonomy" id="562"/>
    <lineage>
        <taxon>Bacteria</taxon>
        <taxon>Pseudomonadati</taxon>
        <taxon>Pseudomonadota</taxon>
        <taxon>Gammaproteobacteria</taxon>
        <taxon>Enterobacterales</taxon>
        <taxon>Enterobacteriaceae</taxon>
        <taxon>Escherichia</taxon>
    </lineage>
</organism>
<proteinExistence type="inferred from homology"/>
<comment type="similarity">
    <text evidence="2">Belongs to the periplasmic pilus chaperone family.</text>
</comment>
<dbReference type="GO" id="GO:0030288">
    <property type="term" value="C:outer membrane-bounded periplasmic space"/>
    <property type="evidence" value="ECO:0007669"/>
    <property type="project" value="InterPro"/>
</dbReference>
<dbReference type="Proteomes" id="UP000254181">
    <property type="component" value="Unassembled WGS sequence"/>
</dbReference>
<dbReference type="InterPro" id="IPR050643">
    <property type="entry name" value="Periplasmic_pilus_chap"/>
</dbReference>
<name>A0A377JYI2_ECOLX</name>
<dbReference type="PRINTS" id="PR00969">
    <property type="entry name" value="CHAPERONPILI"/>
</dbReference>
<evidence type="ECO:0000313" key="8">
    <source>
        <dbReference type="Proteomes" id="UP000254181"/>
    </source>
</evidence>
<evidence type="ECO:0000256" key="2">
    <source>
        <dbReference type="ARBA" id="ARBA00007399"/>
    </source>
</evidence>
<dbReference type="GO" id="GO:0071555">
    <property type="term" value="P:cell wall organization"/>
    <property type="evidence" value="ECO:0007669"/>
    <property type="project" value="InterPro"/>
</dbReference>
<protein>
    <submittedName>
        <fullName evidence="7">Periplasmic pilus chaperone family protein</fullName>
    </submittedName>
</protein>
<dbReference type="InterPro" id="IPR001829">
    <property type="entry name" value="Pili_assmbl_chaperone_bac"/>
</dbReference>
<evidence type="ECO:0000256" key="4">
    <source>
        <dbReference type="ARBA" id="ARBA00022764"/>
    </source>
</evidence>
<reference evidence="7 8" key="1">
    <citation type="submission" date="2018-06" db="EMBL/GenBank/DDBJ databases">
        <authorList>
            <consortium name="Pathogen Informatics"/>
            <person name="Doyle S."/>
        </authorList>
    </citation>
    <scope>NUCLEOTIDE SEQUENCE [LARGE SCALE GENOMIC DNA]</scope>
    <source>
        <strain evidence="7 8">NCTC9075</strain>
    </source>
</reference>
<evidence type="ECO:0000313" key="7">
    <source>
        <dbReference type="EMBL" id="STP17148.1"/>
    </source>
</evidence>
<dbReference type="SUPFAM" id="SSF49584">
    <property type="entry name" value="Periplasmic chaperone C-domain"/>
    <property type="match status" value="1"/>
</dbReference>
<dbReference type="PANTHER" id="PTHR30251">
    <property type="entry name" value="PILUS ASSEMBLY CHAPERONE"/>
    <property type="match status" value="1"/>
</dbReference>
<dbReference type="InterPro" id="IPR008962">
    <property type="entry name" value="PapD-like_sf"/>
</dbReference>
<dbReference type="InterPro" id="IPR016147">
    <property type="entry name" value="Pili_assmbl_chaperone_N"/>
</dbReference>
<evidence type="ECO:0000256" key="3">
    <source>
        <dbReference type="ARBA" id="ARBA00022729"/>
    </source>
</evidence>